<dbReference type="PROSITE" id="PS50110">
    <property type="entry name" value="RESPONSE_REGULATORY"/>
    <property type="match status" value="1"/>
</dbReference>
<sequence>MTRVLIVDDSPAQLYSLRKIVEQAGHETLVADCGELAIELAADEHPEVILMDIVMPGMNGFQATRKLVQNENTSDIPVILVSTRTGETDRVWGIRQGATDYVTKPVNPDTLLSAISGAMAA</sequence>
<dbReference type="PANTHER" id="PTHR44591:SF20">
    <property type="entry name" value="PROTEIN PILH"/>
    <property type="match status" value="1"/>
</dbReference>
<evidence type="ECO:0000256" key="2">
    <source>
        <dbReference type="PROSITE-ProRule" id="PRU00169"/>
    </source>
</evidence>
<dbReference type="RefSeq" id="WP_354693989.1">
    <property type="nucleotide sequence ID" value="NZ_JAZHOG010000002.1"/>
</dbReference>
<keyword evidence="1 2" id="KW-0597">Phosphoprotein</keyword>
<evidence type="ECO:0000313" key="5">
    <source>
        <dbReference type="Proteomes" id="UP001359886"/>
    </source>
</evidence>
<dbReference type="InterPro" id="IPR011006">
    <property type="entry name" value="CheY-like_superfamily"/>
</dbReference>
<dbReference type="InterPro" id="IPR001789">
    <property type="entry name" value="Sig_transdc_resp-reg_receiver"/>
</dbReference>
<comment type="caution">
    <text evidence="4">The sequence shown here is derived from an EMBL/GenBank/DDBJ whole genome shotgun (WGS) entry which is preliminary data.</text>
</comment>
<dbReference type="SUPFAM" id="SSF52172">
    <property type="entry name" value="CheY-like"/>
    <property type="match status" value="1"/>
</dbReference>
<gene>
    <name evidence="4" type="ORF">V3330_03415</name>
</gene>
<evidence type="ECO:0000256" key="1">
    <source>
        <dbReference type="ARBA" id="ARBA00022553"/>
    </source>
</evidence>
<name>A0AAW9R5D6_9GAMM</name>
<organism evidence="4 5">
    <name type="scientific">Elongatibacter sediminis</name>
    <dbReference type="NCBI Taxonomy" id="3119006"/>
    <lineage>
        <taxon>Bacteria</taxon>
        <taxon>Pseudomonadati</taxon>
        <taxon>Pseudomonadota</taxon>
        <taxon>Gammaproteobacteria</taxon>
        <taxon>Chromatiales</taxon>
        <taxon>Wenzhouxiangellaceae</taxon>
        <taxon>Elongatibacter</taxon>
    </lineage>
</organism>
<dbReference type="PANTHER" id="PTHR44591">
    <property type="entry name" value="STRESS RESPONSE REGULATOR PROTEIN 1"/>
    <property type="match status" value="1"/>
</dbReference>
<evidence type="ECO:0000259" key="3">
    <source>
        <dbReference type="PROSITE" id="PS50110"/>
    </source>
</evidence>
<protein>
    <submittedName>
        <fullName evidence="4">Response regulator</fullName>
    </submittedName>
</protein>
<dbReference type="GO" id="GO:0000160">
    <property type="term" value="P:phosphorelay signal transduction system"/>
    <property type="evidence" value="ECO:0007669"/>
    <property type="project" value="InterPro"/>
</dbReference>
<dbReference type="EMBL" id="JAZHOG010000002">
    <property type="protein sequence ID" value="MEJ8566667.1"/>
    <property type="molecule type" value="Genomic_DNA"/>
</dbReference>
<feature type="modified residue" description="4-aspartylphosphate" evidence="2">
    <location>
        <position position="52"/>
    </location>
</feature>
<dbReference type="AlphaFoldDB" id="A0AAW9R5D6"/>
<feature type="domain" description="Response regulatory" evidence="3">
    <location>
        <begin position="3"/>
        <end position="119"/>
    </location>
</feature>
<accession>A0AAW9R5D6</accession>
<dbReference type="SMART" id="SM00448">
    <property type="entry name" value="REC"/>
    <property type="match status" value="1"/>
</dbReference>
<keyword evidence="5" id="KW-1185">Reference proteome</keyword>
<reference evidence="4 5" key="1">
    <citation type="submission" date="2024-02" db="EMBL/GenBank/DDBJ databases">
        <title>A novel Wenzhouxiangellaceae bacterium, isolated from coastal sediments.</title>
        <authorList>
            <person name="Du Z.-J."/>
            <person name="Ye Y.-Q."/>
            <person name="Zhang X.-Y."/>
        </authorList>
    </citation>
    <scope>NUCLEOTIDE SEQUENCE [LARGE SCALE GENOMIC DNA]</scope>
    <source>
        <strain evidence="4 5">CH-27</strain>
    </source>
</reference>
<dbReference type="Proteomes" id="UP001359886">
    <property type="component" value="Unassembled WGS sequence"/>
</dbReference>
<proteinExistence type="predicted"/>
<dbReference type="Pfam" id="PF00072">
    <property type="entry name" value="Response_reg"/>
    <property type="match status" value="1"/>
</dbReference>
<dbReference type="Gene3D" id="3.40.50.2300">
    <property type="match status" value="1"/>
</dbReference>
<dbReference type="InterPro" id="IPR050595">
    <property type="entry name" value="Bact_response_regulator"/>
</dbReference>
<evidence type="ECO:0000313" key="4">
    <source>
        <dbReference type="EMBL" id="MEJ8566667.1"/>
    </source>
</evidence>